<dbReference type="SUPFAM" id="SSF116965">
    <property type="entry name" value="Hypothetical protein MPN330"/>
    <property type="match status" value="1"/>
</dbReference>
<dbReference type="RefSeq" id="WP_382355206.1">
    <property type="nucleotide sequence ID" value="NZ_JBHSMC010000029.1"/>
</dbReference>
<comment type="caution">
    <text evidence="2">The sequence shown here is derived from an EMBL/GenBank/DDBJ whole genome shotgun (WGS) entry which is preliminary data.</text>
</comment>
<evidence type="ECO:0000256" key="1">
    <source>
        <dbReference type="PROSITE-ProRule" id="PRU00339"/>
    </source>
</evidence>
<dbReference type="InterPro" id="IPR019734">
    <property type="entry name" value="TPR_rpt"/>
</dbReference>
<dbReference type="Proteomes" id="UP001596147">
    <property type="component" value="Unassembled WGS sequence"/>
</dbReference>
<feature type="repeat" description="TPR" evidence="1">
    <location>
        <begin position="20"/>
        <end position="53"/>
    </location>
</feature>
<sequence>MKRKQHNQHDSKVIPFPNLKERYFEKGIASMEAQDFEDAVEFLHQAYELDKEDSRIAVTYLVAQYQNRSYTSAKLLAEQLLQQGIGDYYEVLEIYLTVLIQLKDHETVVKTIEALMDEKVVPPDKEEQLLTLLQLSKKVSDNSNIEVNQPISLDLDFSNIDKLPELAIQLGSLADKNIHPYLPTLLQVLNDQSVHPFLKTIVFNVLREHKIDQHVQVNKLDMEDVFNPTQVPDLHETPLFKEVNKELTVQLENENPVLLLQLQDMMQRHAFILYPFEYSHPNTTLWVVAYKGMGLELYGEEWSLEELAQQNGLNVEKLTEAYTYLLELEKISSPIV</sequence>
<protein>
    <submittedName>
        <fullName evidence="2">Tetratricopeptide repeat protein</fullName>
    </submittedName>
</protein>
<dbReference type="PROSITE" id="PS50005">
    <property type="entry name" value="TPR"/>
    <property type="match status" value="1"/>
</dbReference>
<dbReference type="EMBL" id="JBHSMC010000029">
    <property type="protein sequence ID" value="MFC5466766.1"/>
    <property type="molecule type" value="Genomic_DNA"/>
</dbReference>
<dbReference type="InterPro" id="IPR011990">
    <property type="entry name" value="TPR-like_helical_dom_sf"/>
</dbReference>
<organism evidence="2 3">
    <name type="scientific">Lederbergia graminis</name>
    <dbReference type="NCBI Taxonomy" id="735518"/>
    <lineage>
        <taxon>Bacteria</taxon>
        <taxon>Bacillati</taxon>
        <taxon>Bacillota</taxon>
        <taxon>Bacilli</taxon>
        <taxon>Bacillales</taxon>
        <taxon>Bacillaceae</taxon>
        <taxon>Lederbergia</taxon>
    </lineage>
</organism>
<accession>A0ABW0LN90</accession>
<evidence type="ECO:0000313" key="3">
    <source>
        <dbReference type="Proteomes" id="UP001596147"/>
    </source>
</evidence>
<keyword evidence="1" id="KW-0802">TPR repeat</keyword>
<evidence type="ECO:0000313" key="2">
    <source>
        <dbReference type="EMBL" id="MFC5466766.1"/>
    </source>
</evidence>
<gene>
    <name evidence="2" type="ORF">ACFPM4_18745</name>
</gene>
<name>A0ABW0LN90_9BACI</name>
<dbReference type="Gene3D" id="1.25.40.10">
    <property type="entry name" value="Tetratricopeptide repeat domain"/>
    <property type="match status" value="1"/>
</dbReference>
<keyword evidence="3" id="KW-1185">Reference proteome</keyword>
<dbReference type="SUPFAM" id="SSF48452">
    <property type="entry name" value="TPR-like"/>
    <property type="match status" value="1"/>
</dbReference>
<reference evidence="3" key="1">
    <citation type="journal article" date="2019" name="Int. J. Syst. Evol. Microbiol.">
        <title>The Global Catalogue of Microorganisms (GCM) 10K type strain sequencing project: providing services to taxonomists for standard genome sequencing and annotation.</title>
        <authorList>
            <consortium name="The Broad Institute Genomics Platform"/>
            <consortium name="The Broad Institute Genome Sequencing Center for Infectious Disease"/>
            <person name="Wu L."/>
            <person name="Ma J."/>
        </authorList>
    </citation>
    <scope>NUCLEOTIDE SEQUENCE [LARGE SCALE GENOMIC DNA]</scope>
    <source>
        <strain evidence="3">CGMCC 1.12237</strain>
    </source>
</reference>
<proteinExistence type="predicted"/>